<reference evidence="1" key="1">
    <citation type="journal article" date="2014" name="Front. Microbiol.">
        <title>High frequency of phylogenetically diverse reductive dehalogenase-homologous genes in deep subseafloor sedimentary metagenomes.</title>
        <authorList>
            <person name="Kawai M."/>
            <person name="Futagami T."/>
            <person name="Toyoda A."/>
            <person name="Takaki Y."/>
            <person name="Nishi S."/>
            <person name="Hori S."/>
            <person name="Arai W."/>
            <person name="Tsubouchi T."/>
            <person name="Morono Y."/>
            <person name="Uchiyama I."/>
            <person name="Ito T."/>
            <person name="Fujiyama A."/>
            <person name="Inagaki F."/>
            <person name="Takami H."/>
        </authorList>
    </citation>
    <scope>NUCLEOTIDE SEQUENCE</scope>
    <source>
        <strain evidence="1">Expedition CK06-06</strain>
    </source>
</reference>
<evidence type="ECO:0000313" key="1">
    <source>
        <dbReference type="EMBL" id="GAI88479.1"/>
    </source>
</evidence>
<accession>X1U863</accession>
<sequence>MAEAETKSIDSASIKMIKKAASDGVNTAFDRAETMRPCPIGMVG</sequence>
<dbReference type="AlphaFoldDB" id="X1U863"/>
<proteinExistence type="predicted"/>
<feature type="non-terminal residue" evidence="1">
    <location>
        <position position="44"/>
    </location>
</feature>
<comment type="caution">
    <text evidence="1">The sequence shown here is derived from an EMBL/GenBank/DDBJ whole genome shotgun (WGS) entry which is preliminary data.</text>
</comment>
<name>X1U863_9ZZZZ</name>
<protein>
    <submittedName>
        <fullName evidence="1">Uncharacterized protein</fullName>
    </submittedName>
</protein>
<dbReference type="EMBL" id="BARW01021389">
    <property type="protein sequence ID" value="GAI88479.1"/>
    <property type="molecule type" value="Genomic_DNA"/>
</dbReference>
<gene>
    <name evidence="1" type="ORF">S12H4_35929</name>
</gene>
<organism evidence="1">
    <name type="scientific">marine sediment metagenome</name>
    <dbReference type="NCBI Taxonomy" id="412755"/>
    <lineage>
        <taxon>unclassified sequences</taxon>
        <taxon>metagenomes</taxon>
        <taxon>ecological metagenomes</taxon>
    </lineage>
</organism>